<dbReference type="SUPFAM" id="SSF141072">
    <property type="entry name" value="CalX-like"/>
    <property type="match status" value="1"/>
</dbReference>
<dbReference type="Proteomes" id="UP000076962">
    <property type="component" value="Unassembled WGS sequence"/>
</dbReference>
<dbReference type="EMBL" id="LUTY01000247">
    <property type="protein sequence ID" value="OAD23635.1"/>
    <property type="molecule type" value="Genomic_DNA"/>
</dbReference>
<proteinExistence type="predicted"/>
<name>A0A176S6H6_9GAMM</name>
<gene>
    <name evidence="1" type="ORF">THIOM_000528</name>
</gene>
<reference evidence="1 2" key="1">
    <citation type="submission" date="2016-05" db="EMBL/GenBank/DDBJ databases">
        <title>Single-cell genome of chain-forming Candidatus Thiomargarita nelsonii and comparison to other large sulfur-oxidizing bacteria.</title>
        <authorList>
            <person name="Winkel M."/>
            <person name="Salman V."/>
            <person name="Woyke T."/>
            <person name="Schulz-Vogt H."/>
            <person name="Richter M."/>
            <person name="Flood B."/>
            <person name="Bailey J."/>
            <person name="Amann R."/>
            <person name="Mussmann M."/>
        </authorList>
    </citation>
    <scope>NUCLEOTIDE SEQUENCE [LARGE SCALE GENOMIC DNA]</scope>
    <source>
        <strain evidence="1 2">THI036</strain>
    </source>
</reference>
<protein>
    <submittedName>
        <fullName evidence="1">Uncharacterized protein</fullName>
    </submittedName>
</protein>
<organism evidence="1 2">
    <name type="scientific">Candidatus Thiomargarita nelsonii</name>
    <dbReference type="NCBI Taxonomy" id="1003181"/>
    <lineage>
        <taxon>Bacteria</taxon>
        <taxon>Pseudomonadati</taxon>
        <taxon>Pseudomonadota</taxon>
        <taxon>Gammaproteobacteria</taxon>
        <taxon>Thiotrichales</taxon>
        <taxon>Thiotrichaceae</taxon>
        <taxon>Thiomargarita</taxon>
    </lineage>
</organism>
<accession>A0A176S6H6</accession>
<evidence type="ECO:0000313" key="2">
    <source>
        <dbReference type="Proteomes" id="UP000076962"/>
    </source>
</evidence>
<dbReference type="AlphaFoldDB" id="A0A176S6H6"/>
<feature type="non-terminal residue" evidence="1">
    <location>
        <position position="95"/>
    </location>
</feature>
<dbReference type="Gene3D" id="2.60.40.2030">
    <property type="match status" value="1"/>
</dbReference>
<keyword evidence="2" id="KW-1185">Reference proteome</keyword>
<evidence type="ECO:0000313" key="1">
    <source>
        <dbReference type="EMBL" id="OAD23635.1"/>
    </source>
</evidence>
<sequence>MKLVYLDSKPMNDLNLDNNHLTAYDPKLHKWLDERTPGWDNSQTPCPVAQNTVQFTAAAYNRNENGKTVTLTVSRVGDGAVSVNCKSSDASATAG</sequence>
<comment type="caution">
    <text evidence="1">The sequence shown here is derived from an EMBL/GenBank/DDBJ whole genome shotgun (WGS) entry which is preliminary data.</text>
</comment>
<dbReference type="InterPro" id="IPR038081">
    <property type="entry name" value="CalX-like_sf"/>
</dbReference>